<dbReference type="EMBL" id="BAABIA010000005">
    <property type="protein sequence ID" value="GAA5142898.1"/>
    <property type="molecule type" value="Genomic_DNA"/>
</dbReference>
<reference evidence="2" key="1">
    <citation type="journal article" date="2019" name="Int. J. Syst. Evol. Microbiol.">
        <title>The Global Catalogue of Microorganisms (GCM) 10K type strain sequencing project: providing services to taxonomists for standard genome sequencing and annotation.</title>
        <authorList>
            <consortium name="The Broad Institute Genomics Platform"/>
            <consortium name="The Broad Institute Genome Sequencing Center for Infectious Disease"/>
            <person name="Wu L."/>
            <person name="Ma J."/>
        </authorList>
    </citation>
    <scope>NUCLEOTIDE SEQUENCE [LARGE SCALE GENOMIC DNA]</scope>
    <source>
        <strain evidence="2">JCM 18053</strain>
    </source>
</reference>
<evidence type="ECO:0000313" key="2">
    <source>
        <dbReference type="Proteomes" id="UP001499852"/>
    </source>
</evidence>
<proteinExistence type="predicted"/>
<comment type="caution">
    <text evidence="1">The sequence shown here is derived from an EMBL/GenBank/DDBJ whole genome shotgun (WGS) entry which is preliminary data.</text>
</comment>
<dbReference type="Proteomes" id="UP001499852">
    <property type="component" value="Unassembled WGS sequence"/>
</dbReference>
<accession>A0ABP9P9K0</accession>
<protein>
    <submittedName>
        <fullName evidence="1">Uncharacterized protein</fullName>
    </submittedName>
</protein>
<evidence type="ECO:0000313" key="1">
    <source>
        <dbReference type="EMBL" id="GAA5142898.1"/>
    </source>
</evidence>
<sequence>MRQRESQPSHGTHLEKVTAALGGGEEIGVMAGAQAMHFHGRILWRFRADYGPWLPVLRTRAIVPREGGEFATEAQRCLP</sequence>
<keyword evidence="2" id="KW-1185">Reference proteome</keyword>
<name>A0ABP9P9K0_9BACT</name>
<gene>
    <name evidence="1" type="ORF">GCM10023213_29660</name>
</gene>
<organism evidence="1 2">
    <name type="scientific">Prosthecobacter algae</name>
    <dbReference type="NCBI Taxonomy" id="1144682"/>
    <lineage>
        <taxon>Bacteria</taxon>
        <taxon>Pseudomonadati</taxon>
        <taxon>Verrucomicrobiota</taxon>
        <taxon>Verrucomicrobiia</taxon>
        <taxon>Verrucomicrobiales</taxon>
        <taxon>Verrucomicrobiaceae</taxon>
        <taxon>Prosthecobacter</taxon>
    </lineage>
</organism>